<dbReference type="InterPro" id="IPR049560">
    <property type="entry name" value="MeTrfase_RsmB-F_NOP2_cat"/>
</dbReference>
<proteinExistence type="inferred from homology"/>
<keyword evidence="2 5" id="KW-0808">Transferase</keyword>
<dbReference type="Proteomes" id="UP000025171">
    <property type="component" value="Unassembled WGS sequence"/>
</dbReference>
<dbReference type="GO" id="GO:0003723">
    <property type="term" value="F:RNA binding"/>
    <property type="evidence" value="ECO:0007669"/>
    <property type="project" value="UniProtKB-UniRule"/>
</dbReference>
<dbReference type="PANTHER" id="PTHR22807:SF53">
    <property type="entry name" value="RIBOSOMAL RNA SMALL SUBUNIT METHYLTRANSFERASE B-RELATED"/>
    <property type="match status" value="1"/>
</dbReference>
<dbReference type="InterPro" id="IPR029063">
    <property type="entry name" value="SAM-dependent_MTases_sf"/>
</dbReference>
<organism evidence="7 8">
    <name type="scientific">Hyphomonas johnsonii MHS-2</name>
    <dbReference type="NCBI Taxonomy" id="1280950"/>
    <lineage>
        <taxon>Bacteria</taxon>
        <taxon>Pseudomonadati</taxon>
        <taxon>Pseudomonadota</taxon>
        <taxon>Alphaproteobacteria</taxon>
        <taxon>Hyphomonadales</taxon>
        <taxon>Hyphomonadaceae</taxon>
        <taxon>Hyphomonas</taxon>
    </lineage>
</organism>
<dbReference type="SUPFAM" id="SSF53335">
    <property type="entry name" value="S-adenosyl-L-methionine-dependent methyltransferases"/>
    <property type="match status" value="1"/>
</dbReference>
<dbReference type="eggNOG" id="COG0144">
    <property type="taxonomic scope" value="Bacteria"/>
</dbReference>
<evidence type="ECO:0000313" key="8">
    <source>
        <dbReference type="Proteomes" id="UP000025171"/>
    </source>
</evidence>
<comment type="similarity">
    <text evidence="5">Belongs to the class I-like SAM-binding methyltransferase superfamily. RsmB/NOP family.</text>
</comment>
<dbReference type="OrthoDB" id="9810297at2"/>
<feature type="binding site" evidence="5">
    <location>
        <position position="262"/>
    </location>
    <ligand>
        <name>S-adenosyl-L-methionine</name>
        <dbReference type="ChEBI" id="CHEBI:59789"/>
    </ligand>
</feature>
<evidence type="ECO:0000259" key="6">
    <source>
        <dbReference type="PROSITE" id="PS51686"/>
    </source>
</evidence>
<dbReference type="PRINTS" id="PR02008">
    <property type="entry name" value="RCMTFAMILY"/>
</dbReference>
<dbReference type="EMBL" id="ARYK01000001">
    <property type="protein sequence ID" value="KCZ94411.1"/>
    <property type="molecule type" value="Genomic_DNA"/>
</dbReference>
<dbReference type="PROSITE" id="PS51686">
    <property type="entry name" value="SAM_MT_RSMB_NOP"/>
    <property type="match status" value="1"/>
</dbReference>
<feature type="domain" description="SAM-dependent MTase RsmB/NOP-type" evidence="6">
    <location>
        <begin position="144"/>
        <end position="434"/>
    </location>
</feature>
<dbReference type="Pfam" id="PF01189">
    <property type="entry name" value="Methyltr_RsmB-F"/>
    <property type="match status" value="1"/>
</dbReference>
<evidence type="ECO:0000256" key="1">
    <source>
        <dbReference type="ARBA" id="ARBA00022603"/>
    </source>
</evidence>
<reference evidence="7 8" key="1">
    <citation type="journal article" date="2014" name="Antonie Van Leeuwenhoek">
        <title>Hyphomonas beringensis sp. nov. and Hyphomonas chukchiensis sp. nov., isolated from surface seawater of the Bering Sea and Chukchi Sea.</title>
        <authorList>
            <person name="Li C."/>
            <person name="Lai Q."/>
            <person name="Li G."/>
            <person name="Dong C."/>
            <person name="Wang J."/>
            <person name="Liao Y."/>
            <person name="Shao Z."/>
        </authorList>
    </citation>
    <scope>NUCLEOTIDE SEQUENCE [LARGE SCALE GENOMIC DNA]</scope>
    <source>
        <strain evidence="7 8">MHS-2</strain>
    </source>
</reference>
<keyword evidence="1 5" id="KW-0489">Methyltransferase</keyword>
<accession>A0A059FV65</accession>
<evidence type="ECO:0000256" key="3">
    <source>
        <dbReference type="ARBA" id="ARBA00022691"/>
    </source>
</evidence>
<comment type="caution">
    <text evidence="5">Lacks conserved residue(s) required for the propagation of feature annotation.</text>
</comment>
<keyword evidence="8" id="KW-1185">Reference proteome</keyword>
<evidence type="ECO:0000256" key="2">
    <source>
        <dbReference type="ARBA" id="ARBA00022679"/>
    </source>
</evidence>
<keyword evidence="4 5" id="KW-0694">RNA-binding</keyword>
<keyword evidence="3 5" id="KW-0949">S-adenosyl-L-methionine</keyword>
<protein>
    <submittedName>
        <fullName evidence="7">NOL1/NOP2/sun domain-containing protein</fullName>
    </submittedName>
</protein>
<comment type="caution">
    <text evidence="7">The sequence shown here is derived from an EMBL/GenBank/DDBJ whole genome shotgun (WGS) entry which is preliminary data.</text>
</comment>
<dbReference type="STRING" id="1280950.HJO_03515"/>
<dbReference type="InterPro" id="IPR001678">
    <property type="entry name" value="MeTrfase_RsmB-F_NOP2_dom"/>
</dbReference>
<dbReference type="PANTHER" id="PTHR22807">
    <property type="entry name" value="NOP2 YEAST -RELATED NOL1/NOP2/FMU SUN DOMAIN-CONTAINING"/>
    <property type="match status" value="1"/>
</dbReference>
<dbReference type="GO" id="GO:0001510">
    <property type="term" value="P:RNA methylation"/>
    <property type="evidence" value="ECO:0007669"/>
    <property type="project" value="InterPro"/>
</dbReference>
<evidence type="ECO:0000256" key="5">
    <source>
        <dbReference type="PROSITE-ProRule" id="PRU01023"/>
    </source>
</evidence>
<dbReference type="PATRIC" id="fig|1280950.3.peg.715"/>
<evidence type="ECO:0000313" key="7">
    <source>
        <dbReference type="EMBL" id="KCZ94411.1"/>
    </source>
</evidence>
<feature type="active site" description="Nucleophile" evidence="5">
    <location>
        <position position="360"/>
    </location>
</feature>
<evidence type="ECO:0000256" key="4">
    <source>
        <dbReference type="ARBA" id="ARBA00022884"/>
    </source>
</evidence>
<sequence>MRSGGKISAAIGVLTDVLERHQPVKTAMRDWGKSARYAGSKDRAWVSGLVLDALRRKNSIGYRMGEDSPRALVLGALGFAWGWDIAQIEAAMDDEHAPEALTAAERERLVGAPDPAAPAHVQGDFPEWMTPMMARVFGADAVEEVQAMAMRADVDLRVNTLKVDAEKAAFPLKSADAEPSRLLHNAFHIPAKDPSKREASLESIPAYSKGWVEVQDAGSQIAAAAANAQPGEQVLDYCSGGGGKTIALAAQMKGKGQIFAYDIDGKRLSALIPRLKRSGATNVQLVHPSEAVQLDTLTGLMDCVFVDAPCTGTGTWRRRPDSKWRIKQGQLEKRMAEQTQILASASAFVKPGGRLVFATCSFLMEEGEDRVEEFLAAHPEFTEEDAAAAAAASGLLTDEGANVVQRFRMPAGSVRLTPRRAGTDGFFFAVLRRAGADA</sequence>
<gene>
    <name evidence="7" type="ORF">HJO_03515</name>
</gene>
<dbReference type="RefSeq" id="WP_035613556.1">
    <property type="nucleotide sequence ID" value="NZ_ARYK01000001.1"/>
</dbReference>
<dbReference type="Gene3D" id="3.40.50.150">
    <property type="entry name" value="Vaccinia Virus protein VP39"/>
    <property type="match status" value="1"/>
</dbReference>
<dbReference type="InterPro" id="IPR023267">
    <property type="entry name" value="RCMT"/>
</dbReference>
<dbReference type="AlphaFoldDB" id="A0A059FV65"/>
<feature type="binding site" evidence="5">
    <location>
        <position position="307"/>
    </location>
    <ligand>
        <name>S-adenosyl-L-methionine</name>
        <dbReference type="ChEBI" id="CHEBI:59789"/>
    </ligand>
</feature>
<dbReference type="GO" id="GO:0008173">
    <property type="term" value="F:RNA methyltransferase activity"/>
    <property type="evidence" value="ECO:0007669"/>
    <property type="project" value="InterPro"/>
</dbReference>
<name>A0A059FV65_9PROT</name>